<dbReference type="PROSITE" id="PS50068">
    <property type="entry name" value="LDLRA_2"/>
    <property type="match status" value="1"/>
</dbReference>
<accession>A0A3S5BP02</accession>
<dbReference type="InterPro" id="IPR036055">
    <property type="entry name" value="LDL_receptor-like_sf"/>
</dbReference>
<protein>
    <submittedName>
        <fullName evidence="3">Uncharacterized protein</fullName>
    </submittedName>
</protein>
<dbReference type="AlphaFoldDB" id="A0A3S5BP02"/>
<dbReference type="SUPFAM" id="SSF57424">
    <property type="entry name" value="LDL receptor-like module"/>
    <property type="match status" value="1"/>
</dbReference>
<dbReference type="OrthoDB" id="10016557at2759"/>
<dbReference type="Pfam" id="PF00057">
    <property type="entry name" value="Ldl_recept_a"/>
    <property type="match status" value="1"/>
</dbReference>
<comment type="caution">
    <text evidence="2">Lacks conserved residue(s) required for the propagation of feature annotation.</text>
</comment>
<dbReference type="Gene3D" id="4.10.400.10">
    <property type="entry name" value="Low-density Lipoprotein Receptor"/>
    <property type="match status" value="1"/>
</dbReference>
<proteinExistence type="predicted"/>
<evidence type="ECO:0000313" key="4">
    <source>
        <dbReference type="Proteomes" id="UP000784294"/>
    </source>
</evidence>
<comment type="caution">
    <text evidence="3">The sequence shown here is derived from an EMBL/GenBank/DDBJ whole genome shotgun (WGS) entry which is preliminary data.</text>
</comment>
<dbReference type="Proteomes" id="UP000784294">
    <property type="component" value="Unassembled WGS sequence"/>
</dbReference>
<organism evidence="3 4">
    <name type="scientific">Protopolystoma xenopodis</name>
    <dbReference type="NCBI Taxonomy" id="117903"/>
    <lineage>
        <taxon>Eukaryota</taxon>
        <taxon>Metazoa</taxon>
        <taxon>Spiralia</taxon>
        <taxon>Lophotrochozoa</taxon>
        <taxon>Platyhelminthes</taxon>
        <taxon>Monogenea</taxon>
        <taxon>Polyopisthocotylea</taxon>
        <taxon>Polystomatidea</taxon>
        <taxon>Polystomatidae</taxon>
        <taxon>Protopolystoma</taxon>
    </lineage>
</organism>
<keyword evidence="1 2" id="KW-1015">Disulfide bond</keyword>
<evidence type="ECO:0000313" key="3">
    <source>
        <dbReference type="EMBL" id="VEL11441.1"/>
    </source>
</evidence>
<dbReference type="CDD" id="cd00112">
    <property type="entry name" value="LDLa"/>
    <property type="match status" value="1"/>
</dbReference>
<name>A0A3S5BP02_9PLAT</name>
<sequence length="99" mass="11360">MCDDDFCLYFSSLHFYFKLLLICRIIHSYVQLFICLRALYFSLARHIVLHAVVTRTPGLKCGGRHFACISEPFQRIPLAYRCDGDGDCTGREDEADCGM</sequence>
<dbReference type="SMART" id="SM00192">
    <property type="entry name" value="LDLa"/>
    <property type="match status" value="1"/>
</dbReference>
<evidence type="ECO:0000256" key="2">
    <source>
        <dbReference type="PROSITE-ProRule" id="PRU00124"/>
    </source>
</evidence>
<dbReference type="EMBL" id="CAAALY010011801">
    <property type="protein sequence ID" value="VEL11441.1"/>
    <property type="molecule type" value="Genomic_DNA"/>
</dbReference>
<gene>
    <name evidence="3" type="ORF">PXEA_LOCUS4881</name>
</gene>
<dbReference type="InterPro" id="IPR002172">
    <property type="entry name" value="LDrepeatLR_classA_rpt"/>
</dbReference>
<evidence type="ECO:0000256" key="1">
    <source>
        <dbReference type="ARBA" id="ARBA00023157"/>
    </source>
</evidence>
<keyword evidence="4" id="KW-1185">Reference proteome</keyword>
<reference evidence="3" key="1">
    <citation type="submission" date="2018-11" db="EMBL/GenBank/DDBJ databases">
        <authorList>
            <consortium name="Pathogen Informatics"/>
        </authorList>
    </citation>
    <scope>NUCLEOTIDE SEQUENCE</scope>
</reference>
<feature type="disulfide bond" evidence="2">
    <location>
        <begin position="82"/>
        <end position="97"/>
    </location>
</feature>